<proteinExistence type="predicted"/>
<dbReference type="GO" id="GO:0005737">
    <property type="term" value="C:cytoplasm"/>
    <property type="evidence" value="ECO:0007669"/>
    <property type="project" value="UniProtKB-SubCell"/>
</dbReference>
<dbReference type="InterPro" id="IPR001180">
    <property type="entry name" value="CNH_dom"/>
</dbReference>
<evidence type="ECO:0000256" key="4">
    <source>
        <dbReference type="ARBA" id="ARBA00022927"/>
    </source>
</evidence>
<feature type="non-terminal residue" evidence="5">
    <location>
        <position position="1"/>
    </location>
</feature>
<keyword evidence="2" id="KW-0813">Transport</keyword>
<dbReference type="OrthoDB" id="10258882at2759"/>
<dbReference type="GO" id="GO:0006914">
    <property type="term" value="P:autophagy"/>
    <property type="evidence" value="ECO:0007669"/>
    <property type="project" value="TreeGrafter"/>
</dbReference>
<dbReference type="Proteomes" id="UP001152795">
    <property type="component" value="Unassembled WGS sequence"/>
</dbReference>
<name>A0A6S7K325_PARCT</name>
<dbReference type="AlphaFoldDB" id="A0A6S7K325"/>
<organism evidence="5 6">
    <name type="scientific">Paramuricea clavata</name>
    <name type="common">Red gorgonian</name>
    <name type="synonym">Violescent sea-whip</name>
    <dbReference type="NCBI Taxonomy" id="317549"/>
    <lineage>
        <taxon>Eukaryota</taxon>
        <taxon>Metazoa</taxon>
        <taxon>Cnidaria</taxon>
        <taxon>Anthozoa</taxon>
        <taxon>Octocorallia</taxon>
        <taxon>Malacalcyonacea</taxon>
        <taxon>Plexauridae</taxon>
        <taxon>Paramuricea</taxon>
    </lineage>
</organism>
<dbReference type="EMBL" id="CACRXK020025891">
    <property type="protein sequence ID" value="CAB4039806.1"/>
    <property type="molecule type" value="Genomic_DNA"/>
</dbReference>
<comment type="subcellular location">
    <subcellularLocation>
        <location evidence="1">Cytoplasm</location>
    </subcellularLocation>
</comment>
<keyword evidence="6" id="KW-1185">Reference proteome</keyword>
<evidence type="ECO:0000256" key="3">
    <source>
        <dbReference type="ARBA" id="ARBA00022490"/>
    </source>
</evidence>
<keyword evidence="4" id="KW-0653">Protein transport</keyword>
<keyword evidence="5" id="KW-0675">Receptor</keyword>
<evidence type="ECO:0000256" key="1">
    <source>
        <dbReference type="ARBA" id="ARBA00004496"/>
    </source>
</evidence>
<dbReference type="PROSITE" id="PS50219">
    <property type="entry name" value="CNH"/>
    <property type="match status" value="1"/>
</dbReference>
<dbReference type="GO" id="GO:0034058">
    <property type="term" value="P:endosomal vesicle fusion"/>
    <property type="evidence" value="ECO:0007669"/>
    <property type="project" value="TreeGrafter"/>
</dbReference>
<keyword evidence="3" id="KW-0963">Cytoplasm</keyword>
<dbReference type="GO" id="GO:0015031">
    <property type="term" value="P:protein transport"/>
    <property type="evidence" value="ECO:0007669"/>
    <property type="project" value="UniProtKB-KW"/>
</dbReference>
<reference evidence="5" key="1">
    <citation type="submission" date="2020-04" db="EMBL/GenBank/DDBJ databases">
        <authorList>
            <person name="Alioto T."/>
            <person name="Alioto T."/>
            <person name="Gomez Garrido J."/>
        </authorList>
    </citation>
    <scope>NUCLEOTIDE SEQUENCE</scope>
    <source>
        <strain evidence="5">A484AB</strain>
    </source>
</reference>
<dbReference type="GO" id="GO:0016020">
    <property type="term" value="C:membrane"/>
    <property type="evidence" value="ECO:0007669"/>
    <property type="project" value="TreeGrafter"/>
</dbReference>
<comment type="caution">
    <text evidence="5">The sequence shown here is derived from an EMBL/GenBank/DDBJ whole genome shotgun (WGS) entry which is preliminary data.</text>
</comment>
<evidence type="ECO:0000313" key="5">
    <source>
        <dbReference type="EMBL" id="CAB4039806.1"/>
    </source>
</evidence>
<gene>
    <name evidence="5" type="ORF">PACLA_8A074867</name>
</gene>
<sequence length="218" mass="23839">MSYNAFELVPVIDRVQLMGDKPRTTVQCLDCAAQNLFVGTGDCLIIHYIVADDVSPSGKAVFQYSLQGYKQLGLKKPVQQLLTAAAINRLIVLCDGVLLLLSMMGLEMVISGFKDKLKGATCVARNDNPASFDPFSVEVCVGTRKKVIHIVMITEDNVYPKREISLAESPVHLNFDGSTVCVALSSVYCNVDVPSGKIQELISYEPQNTRPIITRIAV</sequence>
<protein>
    <submittedName>
        <fullName evidence="5">Transforming growth factor-beta receptor-associated 1-like</fullName>
    </submittedName>
</protein>
<dbReference type="PANTHER" id="PTHR12894">
    <property type="entry name" value="CNH DOMAIN CONTAINING"/>
    <property type="match status" value="1"/>
</dbReference>
<dbReference type="PANTHER" id="PTHR12894:SF27">
    <property type="entry name" value="TRANSFORMING GROWTH FACTOR-BETA RECEPTOR-ASSOCIATED PROTEIN 1"/>
    <property type="match status" value="1"/>
</dbReference>
<accession>A0A6S7K325</accession>
<evidence type="ECO:0000313" key="6">
    <source>
        <dbReference type="Proteomes" id="UP001152795"/>
    </source>
</evidence>
<dbReference type="InterPro" id="IPR032914">
    <property type="entry name" value="Vam6/VPS39/TRAP1"/>
</dbReference>
<evidence type="ECO:0000256" key="2">
    <source>
        <dbReference type="ARBA" id="ARBA00022448"/>
    </source>
</evidence>